<dbReference type="InterPro" id="IPR046038">
    <property type="entry name" value="DUF5996"/>
</dbReference>
<dbReference type="OrthoDB" id="9800945at2"/>
<keyword evidence="2" id="KW-1185">Reference proteome</keyword>
<evidence type="ECO:0000313" key="2">
    <source>
        <dbReference type="Proteomes" id="UP000254508"/>
    </source>
</evidence>
<dbReference type="AlphaFoldDB" id="A0A345YBA3"/>
<protein>
    <recommendedName>
        <fullName evidence="3">Ava_C0101 and related proteins</fullName>
    </recommendedName>
</protein>
<dbReference type="KEGG" id="err:DVR09_01690"/>
<dbReference type="Proteomes" id="UP000254508">
    <property type="component" value="Chromosome"/>
</dbReference>
<dbReference type="RefSeq" id="WP_115415394.1">
    <property type="nucleotide sequence ID" value="NZ_CP031357.1"/>
</dbReference>
<gene>
    <name evidence="1" type="ORF">DVR09_01690</name>
</gene>
<name>A0A345YBA3_9SPHN</name>
<evidence type="ECO:0008006" key="3">
    <source>
        <dbReference type="Google" id="ProtNLM"/>
    </source>
</evidence>
<proteinExistence type="predicted"/>
<organism evidence="1 2">
    <name type="scientific">Erythrobacter aureus</name>
    <dbReference type="NCBI Taxonomy" id="2182384"/>
    <lineage>
        <taxon>Bacteria</taxon>
        <taxon>Pseudomonadati</taxon>
        <taxon>Pseudomonadota</taxon>
        <taxon>Alphaproteobacteria</taxon>
        <taxon>Sphingomonadales</taxon>
        <taxon>Erythrobacteraceae</taxon>
        <taxon>Erythrobacter/Porphyrobacter group</taxon>
        <taxon>Erythrobacter</taxon>
    </lineage>
</organism>
<dbReference type="Pfam" id="PF19459">
    <property type="entry name" value="DUF5996"/>
    <property type="match status" value="1"/>
</dbReference>
<accession>A0A345YBA3</accession>
<dbReference type="EMBL" id="CP031357">
    <property type="protein sequence ID" value="AXK41205.1"/>
    <property type="molecule type" value="Genomic_DNA"/>
</dbReference>
<evidence type="ECO:0000313" key="1">
    <source>
        <dbReference type="EMBL" id="AXK41205.1"/>
    </source>
</evidence>
<reference evidence="2" key="1">
    <citation type="submission" date="2018-07" db="EMBL/GenBank/DDBJ databases">
        <title>Genome sequence of Erythrobacter strain YH-07, an antagonistic bacterium isolated from Yellow Sea.</title>
        <authorList>
            <person name="Tang T."/>
            <person name="Liu Q."/>
            <person name="Sun X."/>
        </authorList>
    </citation>
    <scope>NUCLEOTIDE SEQUENCE [LARGE SCALE GENOMIC DNA]</scope>
    <source>
        <strain evidence="2">YH-07</strain>
    </source>
</reference>
<sequence length="319" mass="35218">MTERWPKLDFEADRPVIESLHAYLQVVGKLPTRALPWCNHSWHLALRVVPRGFRSYPVFFPRGEVEVLFDCLGSTVAVETSTGFAAGFEVAGQTVARFHEQLAELLGRAGIQTDISGAPNEVEEAVPFARDKREREWDISVLARIHRAFSHANRVFETFRTGFVGKSSPSHLFWGSFDLAVTRFSGREAPLHPGGFPNLPDRVTREAYSHEVASAGFWLGGGGVDEAAFYAYGYPTPDGYCDAEVGPEGAFWHAELGEWVLPYASMREASDPEAALLEFLETSYRAVADRSGWDRAALEIPAGALGRPYDVKAERAGPA</sequence>